<feature type="coiled-coil region" evidence="1">
    <location>
        <begin position="209"/>
        <end position="265"/>
    </location>
</feature>
<evidence type="ECO:0000313" key="3">
    <source>
        <dbReference type="EMBL" id="EAN80041.1"/>
    </source>
</evidence>
<dbReference type="Proteomes" id="UP000008524">
    <property type="component" value="Chromosome 11"/>
</dbReference>
<dbReference type="GO" id="GO:0005737">
    <property type="term" value="C:cytoplasm"/>
    <property type="evidence" value="ECO:0006056"/>
    <property type="project" value="Others"/>
</dbReference>
<dbReference type="EMBL" id="CH464491">
    <property type="protein sequence ID" value="EAN80041.1"/>
    <property type="molecule type" value="Genomic_DNA"/>
</dbReference>
<dbReference type="GeneID" id="3665657"/>
<feature type="region of interest" description="Disordered" evidence="2">
    <location>
        <begin position="1"/>
        <end position="26"/>
    </location>
</feature>
<reference evidence="3 4" key="2">
    <citation type="journal article" date="2005" name="Science">
        <title>The genome of the African trypanosome Trypanosoma brucei.</title>
        <authorList>
            <person name="Berriman M."/>
            <person name="Ghedin E."/>
            <person name="Hertz-Fowler C."/>
            <person name="Blandin G."/>
            <person name="Renauld H."/>
            <person name="Bartholomeu D.C."/>
            <person name="Lennard N.J."/>
            <person name="Caler E."/>
            <person name="Hamlin N.E."/>
            <person name="Haas B."/>
            <person name="Bohme U."/>
            <person name="Hannick L."/>
            <person name="Aslett M.A."/>
            <person name="Shallom J."/>
            <person name="Marcello L."/>
            <person name="Hou L."/>
            <person name="Wickstead B."/>
            <person name="Alsmark U.C."/>
            <person name="Arrowsmith C."/>
            <person name="Atkin R.J."/>
            <person name="Barron A.J."/>
            <person name="Bringaud F."/>
            <person name="Brooks K."/>
            <person name="Carrington M."/>
            <person name="Cherevach I."/>
            <person name="Chillingworth T.J."/>
            <person name="Churcher C."/>
            <person name="Clark L.N."/>
            <person name="Corton C.H."/>
            <person name="Cronin A."/>
            <person name="Davies R.M."/>
            <person name="Doggett J."/>
            <person name="Djikeng A."/>
            <person name="Feldblyum T."/>
            <person name="Field M.C."/>
            <person name="Fraser A."/>
            <person name="Goodhead I."/>
            <person name="Hance Z."/>
            <person name="Harper D."/>
            <person name="Harris B.R."/>
            <person name="Hauser H."/>
            <person name="Hostetler J."/>
            <person name="Ivens A."/>
            <person name="Jagels K."/>
            <person name="Johnson D."/>
            <person name="Johnson J."/>
            <person name="Jones K."/>
            <person name="Kerhornou A.X."/>
            <person name="Koo H."/>
            <person name="Larke N."/>
            <person name="Landfear S."/>
            <person name="Larkin C."/>
            <person name="Leech V."/>
            <person name="Line A."/>
            <person name="Lord A."/>
            <person name="Macleod A."/>
            <person name="Mooney P.J."/>
            <person name="Moule S."/>
            <person name="Martin D.M."/>
            <person name="Morgan G.W."/>
            <person name="Mungall K."/>
            <person name="Norbertczak H."/>
            <person name="Ormond D."/>
            <person name="Pai G."/>
            <person name="Peacock C.S."/>
            <person name="Peterson J."/>
            <person name="Quail M.A."/>
            <person name="Rabbinowitsch E."/>
            <person name="Rajandream M.A."/>
            <person name="Reitter C."/>
            <person name="Salzberg S.L."/>
            <person name="Sanders M."/>
            <person name="Schobel S."/>
            <person name="Sharp S."/>
            <person name="Simmonds M."/>
            <person name="Simpson A.J."/>
            <person name="Tallon L."/>
            <person name="Turner C.M."/>
            <person name="Tait A."/>
            <person name="Tivey A.R."/>
            <person name="Van Aken S."/>
            <person name="Walker D."/>
            <person name="Wanless D."/>
            <person name="Wang S."/>
            <person name="White B."/>
            <person name="White O."/>
            <person name="Whitehead S."/>
            <person name="Woodward J."/>
            <person name="Wortman J."/>
            <person name="Adams M.D."/>
            <person name="Embley T.M."/>
            <person name="Gull K."/>
            <person name="Ullu E."/>
            <person name="Barry J.D."/>
            <person name="Fairlamb A.H."/>
            <person name="Opperdoes F."/>
            <person name="Barrell B.G."/>
            <person name="Donelson J.E."/>
            <person name="Hall N."/>
            <person name="Fraser C.M."/>
            <person name="Melville S.E."/>
            <person name="El-Sayed N.M."/>
        </authorList>
    </citation>
    <scope>NUCLEOTIDE SEQUENCE [LARGE SCALE GENOMIC DNA]</scope>
    <source>
        <strain evidence="3 4">927/4 GUTat10.1</strain>
    </source>
</reference>
<sequence length="442" mass="50770">MGKIHEIVKPRQMDTSSPNFGLKSPYAHRDASDEIDELRSEVALLRQRQEQHMMRWEAAMKEQRQHCCDLAAVYRQLQELVNGIPDDSLGVARKKPLRPSPPDSTLLDEVREVLLDFKNYIERGRIVTNQKLEDMYNGIGEVKRALEEEAQHRKRGEERLRRLEEKQEQLFQLVASAASANDLSTLRTTLTELFKSGQNDLVVSSSRQYDSVKERIADCERQFRALQAEREHSERKLESLCHGNLQTAEVSIQQLQRRVETLCQELRAHTAPQNAEKPSAQTYTAYKIDEMLASLEMRMSERVDTTIKQFDMKHVQFVEHMVDSAKKAIEVADNLPKQVNHLQDEVANIQEAIQRHGEALNDQFLQGPLYGAFEEVRGWLRDVEQHTVKRGEFNEAMVNFDEKLASLRREFLIGGSVEHVSDESADDTGAFRQSKLAIIAPP</sequence>
<name>Q383J0_TRYB2</name>
<accession>Q383J0</accession>
<dbReference type="KEGG" id="tbr:Tb11.01.2660"/>
<evidence type="ECO:0000313" key="4">
    <source>
        <dbReference type="Proteomes" id="UP000008524"/>
    </source>
</evidence>
<keyword evidence="4" id="KW-1185">Reference proteome</keyword>
<dbReference type="InParanoid" id="Q383J0"/>
<evidence type="ECO:0000256" key="2">
    <source>
        <dbReference type="SAM" id="MobiDB-lite"/>
    </source>
</evidence>
<dbReference type="PaxDb" id="5691-EAN80041"/>
<evidence type="ECO:0000256" key="1">
    <source>
        <dbReference type="SAM" id="Coils"/>
    </source>
</evidence>
<proteinExistence type="predicted"/>
<reference evidence="3 4" key="1">
    <citation type="journal article" date="2005" name="Science">
        <title>Comparative genomics of trypanosomatid parasitic protozoa.</title>
        <authorList>
            <person name="El-Sayed N.M."/>
            <person name="Myler P.J."/>
            <person name="Blandin G."/>
            <person name="Berriman M."/>
            <person name="Crabtree J."/>
            <person name="Aggarwal G."/>
            <person name="Caler E."/>
            <person name="Renauld H."/>
            <person name="Worthey E.A."/>
            <person name="Hertz-Fowler C."/>
            <person name="Ghedin E."/>
            <person name="Peacock C."/>
            <person name="Bartholomeu D.C."/>
            <person name="Haas B.J."/>
            <person name="Tran A.N."/>
            <person name="Wortman J.R."/>
            <person name="Alsmark U.C."/>
            <person name="Angiuoli S."/>
            <person name="Anupama A."/>
            <person name="Badger J."/>
            <person name="Bringaud F."/>
            <person name="Cadag E."/>
            <person name="Carlton J.M."/>
            <person name="Cerqueira G.C."/>
            <person name="Creasy T."/>
            <person name="Delcher A.L."/>
            <person name="Djikeng A."/>
            <person name="Embley T.M."/>
            <person name="Hauser C."/>
            <person name="Ivens A.C."/>
            <person name="Kummerfeld S.K."/>
            <person name="Pereira-Leal J.B."/>
            <person name="Nilsson D."/>
            <person name="Peterson J."/>
            <person name="Salzberg S.L."/>
            <person name="Shallom J."/>
            <person name="Silva J.C."/>
            <person name="Sundaram J."/>
            <person name="Westenberger S."/>
            <person name="White O."/>
            <person name="Melville S.E."/>
            <person name="Donelson J.E."/>
            <person name="Andersson B."/>
            <person name="Stuart K.D."/>
            <person name="Hall N."/>
        </authorList>
    </citation>
    <scope>NUCLEOTIDE SEQUENCE [LARGE SCALE GENOMIC DNA]</scope>
    <source>
        <strain evidence="3 4">927/4 GUTat10.1</strain>
    </source>
</reference>
<feature type="coiled-coil region" evidence="1">
    <location>
        <begin position="129"/>
        <end position="173"/>
    </location>
</feature>
<gene>
    <name evidence="3" type="ORF">Tb11.01.2660</name>
</gene>
<dbReference type="AlphaFoldDB" id="Q383J0"/>
<feature type="compositionally biased region" description="Basic and acidic residues" evidence="2">
    <location>
        <begin position="1"/>
        <end position="12"/>
    </location>
</feature>
<organism evidence="3 4">
    <name type="scientific">Trypanosoma brucei brucei (strain 927/4 GUTat10.1)</name>
    <dbReference type="NCBI Taxonomy" id="185431"/>
    <lineage>
        <taxon>Eukaryota</taxon>
        <taxon>Discoba</taxon>
        <taxon>Euglenozoa</taxon>
        <taxon>Kinetoplastea</taxon>
        <taxon>Metakinetoplastina</taxon>
        <taxon>Trypanosomatida</taxon>
        <taxon>Trypanosomatidae</taxon>
        <taxon>Trypanosoma</taxon>
    </lineage>
</organism>
<keyword evidence="1" id="KW-0175">Coiled coil</keyword>
<feature type="coiled-coil region" evidence="1">
    <location>
        <begin position="28"/>
        <end position="55"/>
    </location>
</feature>
<dbReference type="OrthoDB" id="262831at2759"/>
<dbReference type="RefSeq" id="XP_829153.1">
    <property type="nucleotide sequence ID" value="XM_824060.1"/>
</dbReference>
<protein>
    <submittedName>
        <fullName evidence="3">Uncharacterized protein</fullName>
    </submittedName>
</protein>